<accession>A0AAD5SBB8</accession>
<comment type="caution">
    <text evidence="1">The sequence shown here is derived from an EMBL/GenBank/DDBJ whole genome shotgun (WGS) entry which is preliminary data.</text>
</comment>
<reference evidence="1" key="1">
    <citation type="submission" date="2020-05" db="EMBL/GenBank/DDBJ databases">
        <title>Phylogenomic resolution of chytrid fungi.</title>
        <authorList>
            <person name="Stajich J.E."/>
            <person name="Amses K."/>
            <person name="Simmons R."/>
            <person name="Seto K."/>
            <person name="Myers J."/>
            <person name="Bonds A."/>
            <person name="Quandt C.A."/>
            <person name="Barry K."/>
            <person name="Liu P."/>
            <person name="Grigoriev I."/>
            <person name="Longcore J.E."/>
            <person name="James T.Y."/>
        </authorList>
    </citation>
    <scope>NUCLEOTIDE SEQUENCE</scope>
    <source>
        <strain evidence="1">JEL0318</strain>
    </source>
</reference>
<dbReference type="Proteomes" id="UP001212841">
    <property type="component" value="Unassembled WGS sequence"/>
</dbReference>
<name>A0AAD5SBB8_9FUNG</name>
<dbReference type="AlphaFoldDB" id="A0AAD5SBB8"/>
<proteinExistence type="predicted"/>
<gene>
    <name evidence="1" type="ORF">HK097_008844</name>
</gene>
<evidence type="ECO:0000313" key="2">
    <source>
        <dbReference type="Proteomes" id="UP001212841"/>
    </source>
</evidence>
<evidence type="ECO:0000313" key="1">
    <source>
        <dbReference type="EMBL" id="KAJ3050178.1"/>
    </source>
</evidence>
<organism evidence="1 2">
    <name type="scientific">Rhizophlyctis rosea</name>
    <dbReference type="NCBI Taxonomy" id="64517"/>
    <lineage>
        <taxon>Eukaryota</taxon>
        <taxon>Fungi</taxon>
        <taxon>Fungi incertae sedis</taxon>
        <taxon>Chytridiomycota</taxon>
        <taxon>Chytridiomycota incertae sedis</taxon>
        <taxon>Chytridiomycetes</taxon>
        <taxon>Rhizophlyctidales</taxon>
        <taxon>Rhizophlyctidaceae</taxon>
        <taxon>Rhizophlyctis</taxon>
    </lineage>
</organism>
<protein>
    <submittedName>
        <fullName evidence="1">Uncharacterized protein</fullName>
    </submittedName>
</protein>
<keyword evidence="2" id="KW-1185">Reference proteome</keyword>
<sequence>MTDIDTFARVGNELRQIQNDLNAEPATPTNTETIADLRIAVRNLIDIHSSLFRSVGTTLNTTHDIVALERLVGSIRPILQAGTEYASALIRIKNYITEISNLKSLVLEQNNMLANMNKTNEELRYFWKVRLEQKAVVEYKYEQASGFLENSLARRVFYETIDLMESLFWKKTDSAGQTKRSLRMAVNDNLLDVDTIRTDLGIVNPSINPFLDFVDVIKNTRRPFAHVSRNELKLNRGEILQLAKGHLSDGDAIFFGKALDWMARECGIDLDDGTMPLKSAYQRLGKDEPAA</sequence>
<dbReference type="EMBL" id="JADGJD010000545">
    <property type="protein sequence ID" value="KAJ3050178.1"/>
    <property type="molecule type" value="Genomic_DNA"/>
</dbReference>